<dbReference type="PANTHER" id="PTHR31740">
    <property type="entry name" value="CENTROMERE PROTEIN L"/>
    <property type="match status" value="1"/>
</dbReference>
<evidence type="ECO:0000256" key="1">
    <source>
        <dbReference type="ARBA" id="ARBA00004123"/>
    </source>
</evidence>
<evidence type="ECO:0000256" key="6">
    <source>
        <dbReference type="ARBA" id="ARBA00023242"/>
    </source>
</evidence>
<name>A0AAE1FS86_PETCI</name>
<feature type="region of interest" description="Disordered" evidence="8">
    <location>
        <begin position="211"/>
        <end position="238"/>
    </location>
</feature>
<evidence type="ECO:0000256" key="5">
    <source>
        <dbReference type="ARBA" id="ARBA00022454"/>
    </source>
</evidence>
<evidence type="ECO:0000313" key="9">
    <source>
        <dbReference type="EMBL" id="KAK3878914.1"/>
    </source>
</evidence>
<keyword evidence="6" id="KW-0539">Nucleus</keyword>
<keyword evidence="10" id="KW-1185">Reference proteome</keyword>
<dbReference type="InterPro" id="IPR025204">
    <property type="entry name" value="CENP-L"/>
</dbReference>
<feature type="compositionally biased region" description="Polar residues" evidence="8">
    <location>
        <begin position="63"/>
        <end position="79"/>
    </location>
</feature>
<dbReference type="Pfam" id="PF13092">
    <property type="entry name" value="CENP-L"/>
    <property type="match status" value="1"/>
</dbReference>
<comment type="subcellular location">
    <subcellularLocation>
        <location evidence="2">Chromosome</location>
        <location evidence="2">Centromere</location>
    </subcellularLocation>
    <subcellularLocation>
        <location evidence="1">Nucleus</location>
    </subcellularLocation>
</comment>
<dbReference type="PANTHER" id="PTHR31740:SF2">
    <property type="entry name" value="CENTROMERE PROTEIN L"/>
    <property type="match status" value="1"/>
</dbReference>
<comment type="similarity">
    <text evidence="3">Belongs to the CENP-L/IML3 family.</text>
</comment>
<evidence type="ECO:0000256" key="8">
    <source>
        <dbReference type="SAM" id="MobiDB-lite"/>
    </source>
</evidence>
<accession>A0AAE1FS86</accession>
<dbReference type="Proteomes" id="UP001286313">
    <property type="component" value="Unassembled WGS sequence"/>
</dbReference>
<dbReference type="EMBL" id="JAWQEG010001513">
    <property type="protein sequence ID" value="KAK3878914.1"/>
    <property type="molecule type" value="Genomic_DNA"/>
</dbReference>
<evidence type="ECO:0000313" key="10">
    <source>
        <dbReference type="Proteomes" id="UP001286313"/>
    </source>
</evidence>
<evidence type="ECO:0000256" key="7">
    <source>
        <dbReference type="ARBA" id="ARBA00023328"/>
    </source>
</evidence>
<dbReference type="GO" id="GO:0000775">
    <property type="term" value="C:chromosome, centromeric region"/>
    <property type="evidence" value="ECO:0007669"/>
    <property type="project" value="UniProtKB-SubCell"/>
</dbReference>
<evidence type="ECO:0000256" key="4">
    <source>
        <dbReference type="ARBA" id="ARBA00016380"/>
    </source>
</evidence>
<reference evidence="9" key="1">
    <citation type="submission" date="2023-10" db="EMBL/GenBank/DDBJ databases">
        <title>Genome assemblies of two species of porcelain crab, Petrolisthes cinctipes and Petrolisthes manimaculis (Anomura: Porcellanidae).</title>
        <authorList>
            <person name="Angst P."/>
        </authorList>
    </citation>
    <scope>NUCLEOTIDE SEQUENCE</scope>
    <source>
        <strain evidence="9">PB745_01</strain>
        <tissue evidence="9">Gill</tissue>
    </source>
</reference>
<proteinExistence type="inferred from homology"/>
<sequence>MLSRRRPATTPPSPKSWHSPGSKSHRSGVKRPKNHSSPKGMSKINPAVDTRVKTKLEGRLGGQQDTETPTSTSVSTKGTGDSKTKAEDTRRLIGMEDTRTPKPVARSKGRARTRATTTRAKTRLTTKAKTTSPSFTEFTPEKIEPRLKRGSLQAGSSDDEDERTHHERTSSGQVKGSPKTVSQKQRKSGRATTVVSSPRWLSKRSFLNITNTPGRTTALTPGQTPFRIPPKTPRRMSIGHTSGQELKDAENRFNGNAGEFTKDLKELLNRSWKMCNISAMSNFNYQSKTYKTKYAQYLKAKIHQNYPSRILKVEISTSSCLRYDTEKVDAVKITVASHILGDSADEDHYATVYTAWLIHSDAEQSCSSDQWFPIMIYSGREVIHYTVVEWLQGSFGCYVTKYGIRRSDLLWIAGVWSGRSCSNPAHAKKEECQVIFAYHINPPSHMKFSEPNSRGKPKLVIRLPQKDVHHIWETIMGTGPEVKSQQLEEFFSCMDGIAGDILSLPSSLLSLCYLQTPCMYLAGNGKMKLTCRRSALFMLNNLGEIYIQTCNSWKFRGLFMDLKDQVGQGQHKTILSEVDEEDLEDSEEEEVEK</sequence>
<evidence type="ECO:0000256" key="3">
    <source>
        <dbReference type="ARBA" id="ARBA00011060"/>
    </source>
</evidence>
<feature type="compositionally biased region" description="Basic and acidic residues" evidence="8">
    <location>
        <begin position="80"/>
        <end position="100"/>
    </location>
</feature>
<organism evidence="9 10">
    <name type="scientific">Petrolisthes cinctipes</name>
    <name type="common">Flat porcelain crab</name>
    <dbReference type="NCBI Taxonomy" id="88211"/>
    <lineage>
        <taxon>Eukaryota</taxon>
        <taxon>Metazoa</taxon>
        <taxon>Ecdysozoa</taxon>
        <taxon>Arthropoda</taxon>
        <taxon>Crustacea</taxon>
        <taxon>Multicrustacea</taxon>
        <taxon>Malacostraca</taxon>
        <taxon>Eumalacostraca</taxon>
        <taxon>Eucarida</taxon>
        <taxon>Decapoda</taxon>
        <taxon>Pleocyemata</taxon>
        <taxon>Anomura</taxon>
        <taxon>Galatheoidea</taxon>
        <taxon>Porcellanidae</taxon>
        <taxon>Petrolisthes</taxon>
    </lineage>
</organism>
<feature type="compositionally biased region" description="Polar residues" evidence="8">
    <location>
        <begin position="211"/>
        <end position="223"/>
    </location>
</feature>
<dbReference type="AlphaFoldDB" id="A0AAE1FS86"/>
<gene>
    <name evidence="9" type="ORF">Pcinc_016457</name>
</gene>
<protein>
    <recommendedName>
        <fullName evidence="4">Centromere protein L</fullName>
    </recommendedName>
</protein>
<feature type="region of interest" description="Disordered" evidence="8">
    <location>
        <begin position="1"/>
        <end position="197"/>
    </location>
</feature>
<comment type="caution">
    <text evidence="9">The sequence shown here is derived from an EMBL/GenBank/DDBJ whole genome shotgun (WGS) entry which is preliminary data.</text>
</comment>
<keyword evidence="5" id="KW-0158">Chromosome</keyword>
<dbReference type="GO" id="GO:0005634">
    <property type="term" value="C:nucleus"/>
    <property type="evidence" value="ECO:0007669"/>
    <property type="project" value="UniProtKB-SubCell"/>
</dbReference>
<feature type="compositionally biased region" description="Polar residues" evidence="8">
    <location>
        <begin position="170"/>
        <end position="183"/>
    </location>
</feature>
<keyword evidence="7" id="KW-0137">Centromere</keyword>
<evidence type="ECO:0000256" key="2">
    <source>
        <dbReference type="ARBA" id="ARBA00004584"/>
    </source>
</evidence>
<feature type="compositionally biased region" description="Basic residues" evidence="8">
    <location>
        <begin position="23"/>
        <end position="36"/>
    </location>
</feature>